<dbReference type="Proteomes" id="UP001283341">
    <property type="component" value="Unassembled WGS sequence"/>
</dbReference>
<gene>
    <name evidence="1" type="ORF">B0H66DRAFT_602741</name>
</gene>
<evidence type="ECO:0000313" key="1">
    <source>
        <dbReference type="EMBL" id="KAK3318139.1"/>
    </source>
</evidence>
<accession>A0AAE0M515</accession>
<dbReference type="InterPro" id="IPR013780">
    <property type="entry name" value="Glyco_hydro_b"/>
</dbReference>
<dbReference type="AlphaFoldDB" id="A0AAE0M515"/>
<comment type="caution">
    <text evidence="1">The sequence shown here is derived from an EMBL/GenBank/DDBJ whole genome shotgun (WGS) entry which is preliminary data.</text>
</comment>
<reference evidence="1" key="2">
    <citation type="submission" date="2023-06" db="EMBL/GenBank/DDBJ databases">
        <authorList>
            <consortium name="Lawrence Berkeley National Laboratory"/>
            <person name="Haridas S."/>
            <person name="Hensen N."/>
            <person name="Bonometti L."/>
            <person name="Westerberg I."/>
            <person name="Brannstrom I.O."/>
            <person name="Guillou S."/>
            <person name="Cros-Aarteil S."/>
            <person name="Calhoun S."/>
            <person name="Kuo A."/>
            <person name="Mondo S."/>
            <person name="Pangilinan J."/>
            <person name="Riley R."/>
            <person name="Labutti K."/>
            <person name="Andreopoulos B."/>
            <person name="Lipzen A."/>
            <person name="Chen C."/>
            <person name="Yanf M."/>
            <person name="Daum C."/>
            <person name="Ng V."/>
            <person name="Clum A."/>
            <person name="Steindorff A."/>
            <person name="Ohm R."/>
            <person name="Martin F."/>
            <person name="Silar P."/>
            <person name="Natvig D."/>
            <person name="Lalanne C."/>
            <person name="Gautier V."/>
            <person name="Ament-Velasquez S.L."/>
            <person name="Kruys A."/>
            <person name="Hutchinson M.I."/>
            <person name="Powell A.J."/>
            <person name="Barry K."/>
            <person name="Miller A.N."/>
            <person name="Grigoriev I.V."/>
            <person name="Debuchy R."/>
            <person name="Gladieux P."/>
            <person name="Thoren M.H."/>
            <person name="Johannesson H."/>
        </authorList>
    </citation>
    <scope>NUCLEOTIDE SEQUENCE</scope>
    <source>
        <strain evidence="1">CBS 118394</strain>
    </source>
</reference>
<name>A0AAE0M515_9PEZI</name>
<reference evidence="1" key="1">
    <citation type="journal article" date="2023" name="Mol. Phylogenet. Evol.">
        <title>Genome-scale phylogeny and comparative genomics of the fungal order Sordariales.</title>
        <authorList>
            <person name="Hensen N."/>
            <person name="Bonometti L."/>
            <person name="Westerberg I."/>
            <person name="Brannstrom I.O."/>
            <person name="Guillou S."/>
            <person name="Cros-Aarteil S."/>
            <person name="Calhoun S."/>
            <person name="Haridas S."/>
            <person name="Kuo A."/>
            <person name="Mondo S."/>
            <person name="Pangilinan J."/>
            <person name="Riley R."/>
            <person name="LaButti K."/>
            <person name="Andreopoulos B."/>
            <person name="Lipzen A."/>
            <person name="Chen C."/>
            <person name="Yan M."/>
            <person name="Daum C."/>
            <person name="Ng V."/>
            <person name="Clum A."/>
            <person name="Steindorff A."/>
            <person name="Ohm R.A."/>
            <person name="Martin F."/>
            <person name="Silar P."/>
            <person name="Natvig D.O."/>
            <person name="Lalanne C."/>
            <person name="Gautier V."/>
            <person name="Ament-Velasquez S.L."/>
            <person name="Kruys A."/>
            <person name="Hutchinson M.I."/>
            <person name="Powell A.J."/>
            <person name="Barry K."/>
            <person name="Miller A.N."/>
            <person name="Grigoriev I.V."/>
            <person name="Debuchy R."/>
            <person name="Gladieux P."/>
            <person name="Hiltunen Thoren M."/>
            <person name="Johannesson H."/>
        </authorList>
    </citation>
    <scope>NUCLEOTIDE SEQUENCE</scope>
    <source>
        <strain evidence="1">CBS 118394</strain>
    </source>
</reference>
<proteinExistence type="predicted"/>
<evidence type="ECO:0000313" key="2">
    <source>
        <dbReference type="Proteomes" id="UP001283341"/>
    </source>
</evidence>
<dbReference type="EMBL" id="JAUEDM010000004">
    <property type="protein sequence ID" value="KAK3318139.1"/>
    <property type="molecule type" value="Genomic_DNA"/>
</dbReference>
<organism evidence="1 2">
    <name type="scientific">Apodospora peruviana</name>
    <dbReference type="NCBI Taxonomy" id="516989"/>
    <lineage>
        <taxon>Eukaryota</taxon>
        <taxon>Fungi</taxon>
        <taxon>Dikarya</taxon>
        <taxon>Ascomycota</taxon>
        <taxon>Pezizomycotina</taxon>
        <taxon>Sordariomycetes</taxon>
        <taxon>Sordariomycetidae</taxon>
        <taxon>Sordariales</taxon>
        <taxon>Lasiosphaeriaceae</taxon>
        <taxon>Apodospora</taxon>
    </lineage>
</organism>
<sequence>MRGHVLVEHRHTSPQVAEFLDHVGTELEVLELAEILGNKELIAFNQDPVYGASAMPFRWGYSKDGSHDMVHTAEYWVGTSVKGLHLFMLNMSAEQVGGNAGVSWTEDIGARCGVSSS</sequence>
<dbReference type="SUPFAM" id="SSF51011">
    <property type="entry name" value="Glycosyl hydrolase domain"/>
    <property type="match status" value="1"/>
</dbReference>
<keyword evidence="2" id="KW-1185">Reference proteome</keyword>
<dbReference type="Gene3D" id="2.60.40.1180">
    <property type="entry name" value="Golgi alpha-mannosidase II"/>
    <property type="match status" value="1"/>
</dbReference>
<protein>
    <submittedName>
        <fullName evidence="1">Uncharacterized protein</fullName>
    </submittedName>
</protein>